<dbReference type="AlphaFoldDB" id="A0A857J4M7"/>
<evidence type="ECO:0000313" key="1">
    <source>
        <dbReference type="EMBL" id="QHI98059.1"/>
    </source>
</evidence>
<sequence length="194" mass="20506">MPSQAVQAVDALAALRAATADQHARLDSRLPIARDGAQPADYAQHLAIIGDWLAEIDRLPLARTDLPGGWPEAQRARRERIAADLADFSAAPASGTPASQPPATPPAGFGWGVAYVVEGSQLGGLMLYRRLRESLQPHALRYLQGDGGSGAWPRFLGELRAAIATPAMLDGARTGAEWAFASLGERFEDVGAMA</sequence>
<dbReference type="CDD" id="cd19166">
    <property type="entry name" value="HemeO-bac"/>
    <property type="match status" value="1"/>
</dbReference>
<evidence type="ECO:0000313" key="2">
    <source>
        <dbReference type="Proteomes" id="UP000464787"/>
    </source>
</evidence>
<keyword evidence="2" id="KW-1185">Reference proteome</keyword>
<dbReference type="KEGG" id="xyk:GT347_08655"/>
<dbReference type="SUPFAM" id="SSF48613">
    <property type="entry name" value="Heme oxygenase-like"/>
    <property type="match status" value="1"/>
</dbReference>
<proteinExistence type="predicted"/>
<accession>A0A857J4M7</accession>
<dbReference type="EMBL" id="CP047650">
    <property type="protein sequence ID" value="QHI98059.1"/>
    <property type="molecule type" value="Genomic_DNA"/>
</dbReference>
<dbReference type="Proteomes" id="UP000464787">
    <property type="component" value="Chromosome"/>
</dbReference>
<dbReference type="Gene3D" id="1.20.910.10">
    <property type="entry name" value="Heme oxygenase-like"/>
    <property type="match status" value="1"/>
</dbReference>
<reference evidence="1 2" key="1">
    <citation type="submission" date="2020-01" db="EMBL/GenBank/DDBJ databases">
        <title>Genome sequencing of strain KACC 21265.</title>
        <authorList>
            <person name="Heo J."/>
            <person name="Kim S.-J."/>
            <person name="Kim J.-S."/>
            <person name="Hong S.-B."/>
            <person name="Kwon S.-W."/>
        </authorList>
    </citation>
    <scope>NUCLEOTIDE SEQUENCE [LARGE SCALE GENOMIC DNA]</scope>
    <source>
        <strain evidence="1 2">KACC 21265</strain>
    </source>
</reference>
<protein>
    <submittedName>
        <fullName evidence="1">Heme oxygenase</fullName>
    </submittedName>
</protein>
<organism evidence="1 2">
    <name type="scientific">Xylophilus rhododendri</name>
    <dbReference type="NCBI Taxonomy" id="2697032"/>
    <lineage>
        <taxon>Bacteria</taxon>
        <taxon>Pseudomonadati</taxon>
        <taxon>Pseudomonadota</taxon>
        <taxon>Betaproteobacteria</taxon>
        <taxon>Burkholderiales</taxon>
        <taxon>Xylophilus</taxon>
    </lineage>
</organism>
<gene>
    <name evidence="1" type="ORF">GT347_08655</name>
</gene>
<dbReference type="InterPro" id="IPR016084">
    <property type="entry name" value="Haem_Oase-like_multi-hlx"/>
</dbReference>
<name>A0A857J4M7_9BURK</name>
<dbReference type="RefSeq" id="WP_160551576.1">
    <property type="nucleotide sequence ID" value="NZ_CP047650.1"/>
</dbReference>